<keyword evidence="2" id="KW-1185">Reference proteome</keyword>
<evidence type="ECO:0000313" key="1">
    <source>
        <dbReference type="EMBL" id="MCG2419363.1"/>
    </source>
</evidence>
<accession>A0A9X1QUZ7</accession>
<name>A0A9X1QUZ7_9FLAO</name>
<proteinExistence type="predicted"/>
<gene>
    <name evidence="1" type="ORF">K8089_10040</name>
</gene>
<dbReference type="AlphaFoldDB" id="A0A9X1QUZ7"/>
<evidence type="ECO:0008006" key="3">
    <source>
        <dbReference type="Google" id="ProtNLM"/>
    </source>
</evidence>
<dbReference type="EMBL" id="JAIRBA010000018">
    <property type="protein sequence ID" value="MCG2419363.1"/>
    <property type="molecule type" value="Genomic_DNA"/>
</dbReference>
<protein>
    <recommendedName>
        <fullName evidence="3">GIY-YIG domain-containing protein</fullName>
    </recommendedName>
</protein>
<organism evidence="1 2">
    <name type="scientific">Aequorivita vitellina</name>
    <dbReference type="NCBI Taxonomy" id="2874475"/>
    <lineage>
        <taxon>Bacteria</taxon>
        <taxon>Pseudomonadati</taxon>
        <taxon>Bacteroidota</taxon>
        <taxon>Flavobacteriia</taxon>
        <taxon>Flavobacteriales</taxon>
        <taxon>Flavobacteriaceae</taxon>
        <taxon>Aequorivita</taxon>
    </lineage>
</organism>
<comment type="caution">
    <text evidence="1">The sequence shown here is derived from an EMBL/GenBank/DDBJ whole genome shotgun (WGS) entry which is preliminary data.</text>
</comment>
<evidence type="ECO:0000313" key="2">
    <source>
        <dbReference type="Proteomes" id="UP001139461"/>
    </source>
</evidence>
<reference evidence="1" key="1">
    <citation type="submission" date="2021-09" db="EMBL/GenBank/DDBJ databases">
        <title>Genome of Aequorivita sp. strain F47161.</title>
        <authorList>
            <person name="Wang Y."/>
        </authorList>
    </citation>
    <scope>NUCLEOTIDE SEQUENCE</scope>
    <source>
        <strain evidence="1">F47161</strain>
    </source>
</reference>
<sequence length="162" mass="18432">MIEITVKLNKSLNHFNNENWSTAPGCYILYRENGPVPRIGGLDPKGILYIGKGDSILRRVKSLRDSVICNASHDQTECVIKGHNALSQKFYRMRKHITVENLSIRIFQLPKNIQSSYLESYLLEEYASQFGELPPLNGSYGSHYFEDAVNNLNENNIDLPSL</sequence>
<dbReference type="RefSeq" id="WP_237603152.1">
    <property type="nucleotide sequence ID" value="NZ_JAIRBA010000018.1"/>
</dbReference>
<dbReference type="Proteomes" id="UP001139461">
    <property type="component" value="Unassembled WGS sequence"/>
</dbReference>